<feature type="compositionally biased region" description="Polar residues" evidence="1">
    <location>
        <begin position="15"/>
        <end position="31"/>
    </location>
</feature>
<protein>
    <submittedName>
        <fullName evidence="2">Uncharacterized protein</fullName>
    </submittedName>
</protein>
<evidence type="ECO:0000313" key="2">
    <source>
        <dbReference type="EMBL" id="BEI90882.1"/>
    </source>
</evidence>
<dbReference type="EMBL" id="AP028214">
    <property type="protein sequence ID" value="BEI90882.1"/>
    <property type="molecule type" value="Genomic_DNA"/>
</dbReference>
<sequence>MDADAPTHPVDDCNANFTMSDHNDVQHSPNTSPNPPTLDGSRFPHILDRIIELAPILALVNLHDVSRYVRAQAELQLSRHLRVTRTMYGATTFAGVTHEYCLEPWEYESDFPSWKPSRPLCLGDDCLCGPGLTPAAAFKAAHKHGYWPEAGFSADRRFGNAVQSRFGYLTHVVSRLLCALDHLTLTLVGLDEVAGPDIGMPFVRPLKSGADNAAEVEKWFYGKVTEYLRESPRIGGMGEEAVQDALCKVYFKDRETWLEEDHGDFDLDDWNPFGDERF</sequence>
<organism evidence="2 3">
    <name type="scientific">Cutaneotrichosporon cavernicola</name>
    <dbReference type="NCBI Taxonomy" id="279322"/>
    <lineage>
        <taxon>Eukaryota</taxon>
        <taxon>Fungi</taxon>
        <taxon>Dikarya</taxon>
        <taxon>Basidiomycota</taxon>
        <taxon>Agaricomycotina</taxon>
        <taxon>Tremellomycetes</taxon>
        <taxon>Trichosporonales</taxon>
        <taxon>Trichosporonaceae</taxon>
        <taxon>Cutaneotrichosporon</taxon>
    </lineage>
</organism>
<dbReference type="GeneID" id="85494752"/>
<evidence type="ECO:0000256" key="1">
    <source>
        <dbReference type="SAM" id="MobiDB-lite"/>
    </source>
</evidence>
<keyword evidence="3" id="KW-1185">Reference proteome</keyword>
<dbReference type="AlphaFoldDB" id="A0AA48I7U3"/>
<dbReference type="KEGG" id="ccac:CcaHIS019_0309520"/>
<evidence type="ECO:0000313" key="3">
    <source>
        <dbReference type="Proteomes" id="UP001233271"/>
    </source>
</evidence>
<dbReference type="RefSeq" id="XP_060456147.1">
    <property type="nucleotide sequence ID" value="XM_060599454.1"/>
</dbReference>
<accession>A0AA48I7U3</accession>
<name>A0AA48I7U3_9TREE</name>
<gene>
    <name evidence="2" type="ORF">CcaverHIS019_0309520</name>
</gene>
<proteinExistence type="predicted"/>
<reference evidence="2" key="1">
    <citation type="journal article" date="2023" name="BMC Genomics">
        <title>Chromosome-level genome assemblies of Cutaneotrichosporon spp. (Trichosporonales, Basidiomycota) reveal imbalanced evolution between nucleotide sequences and chromosome synteny.</title>
        <authorList>
            <person name="Kobayashi Y."/>
            <person name="Kayamori A."/>
            <person name="Aoki K."/>
            <person name="Shiwa Y."/>
            <person name="Matsutani M."/>
            <person name="Fujita N."/>
            <person name="Sugita T."/>
            <person name="Iwasaki W."/>
            <person name="Tanaka N."/>
            <person name="Takashima M."/>
        </authorList>
    </citation>
    <scope>NUCLEOTIDE SEQUENCE</scope>
    <source>
        <strain evidence="2">HIS019</strain>
    </source>
</reference>
<feature type="region of interest" description="Disordered" evidence="1">
    <location>
        <begin position="1"/>
        <end position="39"/>
    </location>
</feature>
<dbReference type="Proteomes" id="UP001233271">
    <property type="component" value="Chromosome 3"/>
</dbReference>